<protein>
    <submittedName>
        <fullName evidence="1">Uncharacterized protein</fullName>
    </submittedName>
</protein>
<gene>
    <name evidence="1" type="ORF">J2W55_004278</name>
</gene>
<accession>A0ABU1TG78</accession>
<comment type="caution">
    <text evidence="1">The sequence shown here is derived from an EMBL/GenBank/DDBJ whole genome shotgun (WGS) entry which is preliminary data.</text>
</comment>
<sequence>MIRIGAGDAPLTETGETPHLHLDYAFLFSRLRLLSRFEV</sequence>
<name>A0ABU1TG78_9SPHI</name>
<dbReference type="Proteomes" id="UP001247620">
    <property type="component" value="Unassembled WGS sequence"/>
</dbReference>
<organism evidence="1 2">
    <name type="scientific">Mucilaginibacter pocheonensis</name>
    <dbReference type="NCBI Taxonomy" id="398050"/>
    <lineage>
        <taxon>Bacteria</taxon>
        <taxon>Pseudomonadati</taxon>
        <taxon>Bacteroidota</taxon>
        <taxon>Sphingobacteriia</taxon>
        <taxon>Sphingobacteriales</taxon>
        <taxon>Sphingobacteriaceae</taxon>
        <taxon>Mucilaginibacter</taxon>
    </lineage>
</organism>
<proteinExistence type="predicted"/>
<dbReference type="EMBL" id="JAVDUU010000004">
    <property type="protein sequence ID" value="MDR6944418.1"/>
    <property type="molecule type" value="Genomic_DNA"/>
</dbReference>
<reference evidence="1 2" key="1">
    <citation type="submission" date="2023-07" db="EMBL/GenBank/DDBJ databases">
        <title>Sorghum-associated microbial communities from plants grown in Nebraska, USA.</title>
        <authorList>
            <person name="Schachtman D."/>
        </authorList>
    </citation>
    <scope>NUCLEOTIDE SEQUENCE [LARGE SCALE GENOMIC DNA]</scope>
    <source>
        <strain evidence="1 2">3262</strain>
    </source>
</reference>
<keyword evidence="2" id="KW-1185">Reference proteome</keyword>
<evidence type="ECO:0000313" key="2">
    <source>
        <dbReference type="Proteomes" id="UP001247620"/>
    </source>
</evidence>
<evidence type="ECO:0000313" key="1">
    <source>
        <dbReference type="EMBL" id="MDR6944418.1"/>
    </source>
</evidence>